<gene>
    <name evidence="9" type="ORF">EDD60_11337</name>
</gene>
<dbReference type="PANTHER" id="PTHR30471:SF3">
    <property type="entry name" value="UPF0758 PROTEIN YEES-RELATED"/>
    <property type="match status" value="1"/>
</dbReference>
<evidence type="ECO:0000256" key="7">
    <source>
        <dbReference type="RuleBase" id="RU003797"/>
    </source>
</evidence>
<keyword evidence="2" id="KW-0645">Protease</keyword>
<dbReference type="GO" id="GO:0008237">
    <property type="term" value="F:metallopeptidase activity"/>
    <property type="evidence" value="ECO:0007669"/>
    <property type="project" value="UniProtKB-KW"/>
</dbReference>
<evidence type="ECO:0000256" key="6">
    <source>
        <dbReference type="ARBA" id="ARBA00023049"/>
    </source>
</evidence>
<comment type="caution">
    <text evidence="9">The sequence shown here is derived from an EMBL/GenBank/DDBJ whole genome shotgun (WGS) entry which is preliminary data.</text>
</comment>
<dbReference type="Proteomes" id="UP000295515">
    <property type="component" value="Unassembled WGS sequence"/>
</dbReference>
<keyword evidence="6" id="KW-0482">Metalloprotease</keyword>
<dbReference type="Gene3D" id="3.40.140.10">
    <property type="entry name" value="Cytidine Deaminase, domain 2"/>
    <property type="match status" value="1"/>
</dbReference>
<dbReference type="GeneID" id="98915679"/>
<evidence type="ECO:0000256" key="4">
    <source>
        <dbReference type="ARBA" id="ARBA00022801"/>
    </source>
</evidence>
<dbReference type="GO" id="GO:0006508">
    <property type="term" value="P:proteolysis"/>
    <property type="evidence" value="ECO:0007669"/>
    <property type="project" value="UniProtKB-KW"/>
</dbReference>
<evidence type="ECO:0000259" key="8">
    <source>
        <dbReference type="PROSITE" id="PS50249"/>
    </source>
</evidence>
<sequence>MIKSLPKEENPREKALNYGIESLSNVELLALVLRTGNKEESVIQLAQRLLNEVGGFERLNDISYAQLISLKGIKQAKAIEILSILEIAKRLKSRVQDAQSLMTPFDIYYYVKDKMMFLKQEHFVVLCLDNKNRVIKEKTIFIGSINMSVVTPREVFKEAIHVSSAKIALVHNHPSGDASPSQEDIYLTRQFKELGEMMSIEIIDHIVVGWHQFYSISATHLFYDDDKI</sequence>
<dbReference type="PANTHER" id="PTHR30471">
    <property type="entry name" value="DNA REPAIR PROTEIN RADC"/>
    <property type="match status" value="1"/>
</dbReference>
<dbReference type="EMBL" id="SMCQ01000013">
    <property type="protein sequence ID" value="TCV98443.1"/>
    <property type="molecule type" value="Genomic_DNA"/>
</dbReference>
<reference evidence="9 10" key="1">
    <citation type="submission" date="2019-03" db="EMBL/GenBank/DDBJ databases">
        <title>Genomic Encyclopedia of Type Strains, Phase IV (KMG-IV): sequencing the most valuable type-strain genomes for metagenomic binning, comparative biology and taxonomic classification.</title>
        <authorList>
            <person name="Goeker M."/>
        </authorList>
    </citation>
    <scope>NUCLEOTIDE SEQUENCE [LARGE SCALE GENOMIC DNA]</scope>
    <source>
        <strain evidence="9 10">DSM 29487</strain>
    </source>
</reference>
<evidence type="ECO:0000256" key="1">
    <source>
        <dbReference type="ARBA" id="ARBA00010243"/>
    </source>
</evidence>
<proteinExistence type="inferred from homology"/>
<dbReference type="InterPro" id="IPR037518">
    <property type="entry name" value="MPN"/>
</dbReference>
<dbReference type="InterPro" id="IPR020891">
    <property type="entry name" value="UPF0758_CS"/>
</dbReference>
<dbReference type="Pfam" id="PF04002">
    <property type="entry name" value="RadC"/>
    <property type="match status" value="1"/>
</dbReference>
<keyword evidence="5" id="KW-0862">Zinc</keyword>
<accession>A0A4R3Z3K3</accession>
<dbReference type="SUPFAM" id="SSF102712">
    <property type="entry name" value="JAB1/MPN domain"/>
    <property type="match status" value="1"/>
</dbReference>
<keyword evidence="4" id="KW-0378">Hydrolase</keyword>
<protein>
    <submittedName>
        <fullName evidence="9">DNA repair protein RadC</fullName>
    </submittedName>
</protein>
<evidence type="ECO:0000256" key="3">
    <source>
        <dbReference type="ARBA" id="ARBA00022723"/>
    </source>
</evidence>
<dbReference type="InterPro" id="IPR046778">
    <property type="entry name" value="UPF0758_N"/>
</dbReference>
<dbReference type="InterPro" id="IPR025657">
    <property type="entry name" value="RadC_JAB"/>
</dbReference>
<evidence type="ECO:0000313" key="10">
    <source>
        <dbReference type="Proteomes" id="UP000295515"/>
    </source>
</evidence>
<evidence type="ECO:0000313" key="9">
    <source>
        <dbReference type="EMBL" id="TCV98443.1"/>
    </source>
</evidence>
<evidence type="ECO:0000256" key="5">
    <source>
        <dbReference type="ARBA" id="ARBA00022833"/>
    </source>
</evidence>
<keyword evidence="3" id="KW-0479">Metal-binding</keyword>
<dbReference type="RefSeq" id="WP_066443358.1">
    <property type="nucleotide sequence ID" value="NZ_JANKBF010000013.1"/>
</dbReference>
<dbReference type="NCBIfam" id="NF000642">
    <property type="entry name" value="PRK00024.1"/>
    <property type="match status" value="1"/>
</dbReference>
<comment type="similarity">
    <text evidence="1 7">Belongs to the UPF0758 family.</text>
</comment>
<dbReference type="AlphaFoldDB" id="A0A4R3Z3K3"/>
<dbReference type="InterPro" id="IPR001405">
    <property type="entry name" value="UPF0758"/>
</dbReference>
<dbReference type="PROSITE" id="PS50249">
    <property type="entry name" value="MPN"/>
    <property type="match status" value="1"/>
</dbReference>
<evidence type="ECO:0000256" key="2">
    <source>
        <dbReference type="ARBA" id="ARBA00022670"/>
    </source>
</evidence>
<keyword evidence="10" id="KW-1185">Reference proteome</keyword>
<organism evidence="9 10">
    <name type="scientific">Longibaculum muris</name>
    <dbReference type="NCBI Taxonomy" id="1796628"/>
    <lineage>
        <taxon>Bacteria</taxon>
        <taxon>Bacillati</taxon>
        <taxon>Bacillota</taxon>
        <taxon>Erysipelotrichia</taxon>
        <taxon>Erysipelotrichales</taxon>
        <taxon>Coprobacillaceae</taxon>
        <taxon>Longibaculum</taxon>
    </lineage>
</organism>
<dbReference type="CDD" id="cd08071">
    <property type="entry name" value="MPN_DUF2466"/>
    <property type="match status" value="1"/>
</dbReference>
<dbReference type="NCBIfam" id="TIGR00608">
    <property type="entry name" value="radc"/>
    <property type="match status" value="1"/>
</dbReference>
<dbReference type="Pfam" id="PF20582">
    <property type="entry name" value="UPF0758_N"/>
    <property type="match status" value="1"/>
</dbReference>
<name>A0A4R3Z3K3_9FIRM</name>
<dbReference type="GO" id="GO:0046872">
    <property type="term" value="F:metal ion binding"/>
    <property type="evidence" value="ECO:0007669"/>
    <property type="project" value="UniProtKB-KW"/>
</dbReference>
<dbReference type="PROSITE" id="PS01302">
    <property type="entry name" value="UPF0758"/>
    <property type="match status" value="1"/>
</dbReference>
<feature type="domain" description="MPN" evidence="8">
    <location>
        <begin position="100"/>
        <end position="222"/>
    </location>
</feature>